<sequence length="150" mass="15752">MIGRGLVFGIILAASSGVAKADEKPGNDAAFQCVAKSDFEETSSAVKEVRLANFTISEKVAAWNDQVAGVSISLAIQSQVSTDLYFAADFLLLDTAGEPVAALNVNPPEFKVEKGKGAIATGGTAIAPGALARTQRICMRWFVFQLPEGM</sequence>
<name>A0A2A6JIA0_9HYPH</name>
<organism evidence="2 3">
    <name type="scientific">Rhizobium chutanense</name>
    <dbReference type="NCBI Taxonomy" id="2035448"/>
    <lineage>
        <taxon>Bacteria</taxon>
        <taxon>Pseudomonadati</taxon>
        <taxon>Pseudomonadota</taxon>
        <taxon>Alphaproteobacteria</taxon>
        <taxon>Hyphomicrobiales</taxon>
        <taxon>Rhizobiaceae</taxon>
        <taxon>Rhizobium/Agrobacterium group</taxon>
        <taxon>Rhizobium</taxon>
    </lineage>
</organism>
<dbReference type="Proteomes" id="UP000220768">
    <property type="component" value="Unassembled WGS sequence"/>
</dbReference>
<keyword evidence="3" id="KW-1185">Reference proteome</keyword>
<evidence type="ECO:0000313" key="2">
    <source>
        <dbReference type="EMBL" id="PDT05689.1"/>
    </source>
</evidence>
<keyword evidence="1" id="KW-0732">Signal</keyword>
<evidence type="ECO:0000256" key="1">
    <source>
        <dbReference type="SAM" id="SignalP"/>
    </source>
</evidence>
<gene>
    <name evidence="2" type="ORF">CO666_03535</name>
</gene>
<evidence type="ECO:0000313" key="3">
    <source>
        <dbReference type="Proteomes" id="UP000220768"/>
    </source>
</evidence>
<evidence type="ECO:0008006" key="4">
    <source>
        <dbReference type="Google" id="ProtNLM"/>
    </source>
</evidence>
<feature type="signal peptide" evidence="1">
    <location>
        <begin position="1"/>
        <end position="21"/>
    </location>
</feature>
<dbReference type="EMBL" id="NWSV01000002">
    <property type="protein sequence ID" value="PDT05689.1"/>
    <property type="molecule type" value="Genomic_DNA"/>
</dbReference>
<dbReference type="RefSeq" id="WP_097610761.1">
    <property type="nucleotide sequence ID" value="NZ_NWSV01000002.1"/>
</dbReference>
<accession>A0A2A6JIA0</accession>
<comment type="caution">
    <text evidence="2">The sequence shown here is derived from an EMBL/GenBank/DDBJ whole genome shotgun (WGS) entry which is preliminary data.</text>
</comment>
<reference evidence="2 3" key="1">
    <citation type="submission" date="2017-09" db="EMBL/GenBank/DDBJ databases">
        <title>Comparative genomics of rhizobia isolated from Phaseolus vulgaris in China.</title>
        <authorList>
            <person name="Tong W."/>
        </authorList>
    </citation>
    <scope>NUCLEOTIDE SEQUENCE [LARGE SCALE GENOMIC DNA]</scope>
    <source>
        <strain evidence="2 3">C5</strain>
    </source>
</reference>
<feature type="chain" id="PRO_5012879328" description="DUF4352 domain-containing protein" evidence="1">
    <location>
        <begin position="22"/>
        <end position="150"/>
    </location>
</feature>
<proteinExistence type="predicted"/>
<protein>
    <recommendedName>
        <fullName evidence="4">DUF4352 domain-containing protein</fullName>
    </recommendedName>
</protein>
<dbReference type="AlphaFoldDB" id="A0A2A6JIA0"/>